<dbReference type="Gene3D" id="3.40.50.720">
    <property type="entry name" value="NAD(P)-binding Rossmann-like Domain"/>
    <property type="match status" value="1"/>
</dbReference>
<dbReference type="InterPro" id="IPR002347">
    <property type="entry name" value="SDR_fam"/>
</dbReference>
<dbReference type="SMART" id="SM00822">
    <property type="entry name" value="PKS_KR"/>
    <property type="match status" value="1"/>
</dbReference>
<feature type="domain" description="Ketoreductase" evidence="3">
    <location>
        <begin position="11"/>
        <end position="188"/>
    </location>
</feature>
<evidence type="ECO:0000313" key="5">
    <source>
        <dbReference type="Proteomes" id="UP000661077"/>
    </source>
</evidence>
<comment type="similarity">
    <text evidence="1 2">Belongs to the short-chain dehydrogenases/reductases (SDR) family.</text>
</comment>
<organism evidence="4 5">
    <name type="scientific">Steroidobacter gossypii</name>
    <dbReference type="NCBI Taxonomy" id="2805490"/>
    <lineage>
        <taxon>Bacteria</taxon>
        <taxon>Pseudomonadati</taxon>
        <taxon>Pseudomonadota</taxon>
        <taxon>Gammaproteobacteria</taxon>
        <taxon>Steroidobacterales</taxon>
        <taxon>Steroidobacteraceae</taxon>
        <taxon>Steroidobacter</taxon>
    </lineage>
</organism>
<dbReference type="Proteomes" id="UP000661077">
    <property type="component" value="Unassembled WGS sequence"/>
</dbReference>
<evidence type="ECO:0000313" key="4">
    <source>
        <dbReference type="EMBL" id="MBM0108524.1"/>
    </source>
</evidence>
<dbReference type="InterPro" id="IPR036291">
    <property type="entry name" value="NAD(P)-bd_dom_sf"/>
</dbReference>
<dbReference type="CDD" id="cd05233">
    <property type="entry name" value="SDR_c"/>
    <property type="match status" value="1"/>
</dbReference>
<dbReference type="PRINTS" id="PR00081">
    <property type="entry name" value="GDHRDH"/>
</dbReference>
<accession>A0ABS1X5L3</accession>
<evidence type="ECO:0000259" key="3">
    <source>
        <dbReference type="SMART" id="SM00822"/>
    </source>
</evidence>
<dbReference type="EMBL" id="JAEVLS010000008">
    <property type="protein sequence ID" value="MBM0108524.1"/>
    <property type="molecule type" value="Genomic_DNA"/>
</dbReference>
<reference evidence="4 5" key="1">
    <citation type="journal article" date="2021" name="Int. J. Syst. Evol. Microbiol.">
        <title>Steroidobacter gossypii sp. nov., isolated from soil of cotton cropping field.</title>
        <authorList>
            <person name="Huang R."/>
            <person name="Yang S."/>
            <person name="Zhen C."/>
            <person name="Liu W."/>
        </authorList>
    </citation>
    <scope>NUCLEOTIDE SEQUENCE [LARGE SCALE GENOMIC DNA]</scope>
    <source>
        <strain evidence="4 5">S1-65</strain>
    </source>
</reference>
<dbReference type="RefSeq" id="WP_203170677.1">
    <property type="nucleotide sequence ID" value="NZ_JAEVLS010000008.1"/>
</dbReference>
<dbReference type="SUPFAM" id="SSF51735">
    <property type="entry name" value="NAD(P)-binding Rossmann-fold domains"/>
    <property type="match status" value="1"/>
</dbReference>
<comment type="caution">
    <text evidence="4">The sequence shown here is derived from an EMBL/GenBank/DDBJ whole genome shotgun (WGS) entry which is preliminary data.</text>
</comment>
<evidence type="ECO:0000256" key="2">
    <source>
        <dbReference type="RuleBase" id="RU000363"/>
    </source>
</evidence>
<proteinExistence type="inferred from homology"/>
<name>A0ABS1X5L3_9GAMM</name>
<dbReference type="Pfam" id="PF00106">
    <property type="entry name" value="adh_short"/>
    <property type="match status" value="1"/>
</dbReference>
<dbReference type="InterPro" id="IPR057326">
    <property type="entry name" value="KR_dom"/>
</dbReference>
<protein>
    <submittedName>
        <fullName evidence="4">SDR family oxidoreductase</fullName>
    </submittedName>
</protein>
<dbReference type="PANTHER" id="PTHR42879">
    <property type="entry name" value="3-OXOACYL-(ACYL-CARRIER-PROTEIN) REDUCTASE"/>
    <property type="match status" value="1"/>
</dbReference>
<keyword evidence="5" id="KW-1185">Reference proteome</keyword>
<dbReference type="PRINTS" id="PR00080">
    <property type="entry name" value="SDRFAMILY"/>
</dbReference>
<dbReference type="PROSITE" id="PS00061">
    <property type="entry name" value="ADH_SHORT"/>
    <property type="match status" value="1"/>
</dbReference>
<sequence length="260" mass="27102">MSTNTSPLAGKHALVTGASRGIGLAIAQRLLDEGARVTLLGRQLSSVSEAAAKLSNTDAFAVAADVGSREQLRAAIDVAGDRFGPVDILINNAGQAVSAPMHKMDDALWNAMLSVNLTGTYNGIRHVLPSMLARDFGRIVNVASTAGLKGYPYVAAYSAAKHGVIGLTRSVALEVAGRNITVNAVCPGYTDTDIVRETIGNIQAKTGRSESEAIAVLVDHNPQRRLIRCEEVANAVAWLCLPGSESITGQSIAIAGGEIM</sequence>
<dbReference type="InterPro" id="IPR050259">
    <property type="entry name" value="SDR"/>
</dbReference>
<evidence type="ECO:0000256" key="1">
    <source>
        <dbReference type="ARBA" id="ARBA00006484"/>
    </source>
</evidence>
<gene>
    <name evidence="4" type="ORF">JM946_27645</name>
</gene>
<dbReference type="InterPro" id="IPR020904">
    <property type="entry name" value="Sc_DH/Rdtase_CS"/>
</dbReference>
<dbReference type="PANTHER" id="PTHR42879:SF2">
    <property type="entry name" value="3-OXOACYL-[ACYL-CARRIER-PROTEIN] REDUCTASE FABG"/>
    <property type="match status" value="1"/>
</dbReference>